<dbReference type="EMBL" id="CASHSV030000044">
    <property type="protein sequence ID" value="CAJ2644860.1"/>
    <property type="molecule type" value="Genomic_DNA"/>
</dbReference>
<sequence>MGIQSKLEQVDNRLENQGAADIPKYMNLEPSLAMDWLEISWDE</sequence>
<organism evidence="1 2">
    <name type="scientific">Trifolium pratense</name>
    <name type="common">Red clover</name>
    <dbReference type="NCBI Taxonomy" id="57577"/>
    <lineage>
        <taxon>Eukaryota</taxon>
        <taxon>Viridiplantae</taxon>
        <taxon>Streptophyta</taxon>
        <taxon>Embryophyta</taxon>
        <taxon>Tracheophyta</taxon>
        <taxon>Spermatophyta</taxon>
        <taxon>Magnoliopsida</taxon>
        <taxon>eudicotyledons</taxon>
        <taxon>Gunneridae</taxon>
        <taxon>Pentapetalae</taxon>
        <taxon>rosids</taxon>
        <taxon>fabids</taxon>
        <taxon>Fabales</taxon>
        <taxon>Fabaceae</taxon>
        <taxon>Papilionoideae</taxon>
        <taxon>50 kb inversion clade</taxon>
        <taxon>NPAAA clade</taxon>
        <taxon>Hologalegina</taxon>
        <taxon>IRL clade</taxon>
        <taxon>Trifolieae</taxon>
        <taxon>Trifolium</taxon>
    </lineage>
</organism>
<reference evidence="1" key="1">
    <citation type="submission" date="2023-10" db="EMBL/GenBank/DDBJ databases">
        <authorList>
            <person name="Rodriguez Cubillos JULIANA M."/>
            <person name="De Vega J."/>
        </authorList>
    </citation>
    <scope>NUCLEOTIDE SEQUENCE</scope>
</reference>
<gene>
    <name evidence="1" type="ORF">MILVUS5_LOCUS13820</name>
</gene>
<keyword evidence="2" id="KW-1185">Reference proteome</keyword>
<accession>A0ACB0JJI2</accession>
<dbReference type="Proteomes" id="UP001177021">
    <property type="component" value="Unassembled WGS sequence"/>
</dbReference>
<name>A0ACB0JJI2_TRIPR</name>
<protein>
    <submittedName>
        <fullName evidence="1">Uncharacterized protein</fullName>
    </submittedName>
</protein>
<proteinExistence type="predicted"/>
<comment type="caution">
    <text evidence="1">The sequence shown here is derived from an EMBL/GenBank/DDBJ whole genome shotgun (WGS) entry which is preliminary data.</text>
</comment>
<evidence type="ECO:0000313" key="1">
    <source>
        <dbReference type="EMBL" id="CAJ2644860.1"/>
    </source>
</evidence>
<evidence type="ECO:0000313" key="2">
    <source>
        <dbReference type="Proteomes" id="UP001177021"/>
    </source>
</evidence>